<comment type="caution">
    <text evidence="2">The sequence shown here is derived from an EMBL/GenBank/DDBJ whole genome shotgun (WGS) entry which is preliminary data.</text>
</comment>
<dbReference type="AlphaFoldDB" id="A0A4R4YE51"/>
<keyword evidence="3" id="KW-1185">Reference proteome</keyword>
<dbReference type="Proteomes" id="UP000294947">
    <property type="component" value="Unassembled WGS sequence"/>
</dbReference>
<protein>
    <submittedName>
        <fullName evidence="2">Methyltransferase domain-containing protein</fullName>
    </submittedName>
</protein>
<gene>
    <name evidence="2" type="ORF">E1288_28130</name>
</gene>
<reference evidence="2 3" key="1">
    <citation type="submission" date="2019-03" db="EMBL/GenBank/DDBJ databases">
        <title>Draft genome sequences of novel Actinobacteria.</title>
        <authorList>
            <person name="Sahin N."/>
            <person name="Ay H."/>
            <person name="Saygin H."/>
        </authorList>
    </citation>
    <scope>NUCLEOTIDE SEQUENCE [LARGE SCALE GENOMIC DNA]</scope>
    <source>
        <strain evidence="2 3">7K502</strain>
    </source>
</reference>
<evidence type="ECO:0000256" key="1">
    <source>
        <dbReference type="SAM" id="MobiDB-lite"/>
    </source>
</evidence>
<keyword evidence="2" id="KW-0489">Methyltransferase</keyword>
<dbReference type="OrthoDB" id="156228at2"/>
<proteinExistence type="predicted"/>
<dbReference type="InterPro" id="IPR029063">
    <property type="entry name" value="SAM-dependent_MTases_sf"/>
</dbReference>
<evidence type="ECO:0000313" key="3">
    <source>
        <dbReference type="Proteomes" id="UP000294947"/>
    </source>
</evidence>
<dbReference type="Gene3D" id="3.40.50.150">
    <property type="entry name" value="Vaccinia Virus protein VP39"/>
    <property type="match status" value="1"/>
</dbReference>
<evidence type="ECO:0000313" key="2">
    <source>
        <dbReference type="EMBL" id="TDD42933.1"/>
    </source>
</evidence>
<organism evidence="2 3">
    <name type="scientific">Saccharopolyspora elongata</name>
    <dbReference type="NCBI Taxonomy" id="2530387"/>
    <lineage>
        <taxon>Bacteria</taxon>
        <taxon>Bacillati</taxon>
        <taxon>Actinomycetota</taxon>
        <taxon>Actinomycetes</taxon>
        <taxon>Pseudonocardiales</taxon>
        <taxon>Pseudonocardiaceae</taxon>
        <taxon>Saccharopolyspora</taxon>
    </lineage>
</organism>
<feature type="region of interest" description="Disordered" evidence="1">
    <location>
        <begin position="1"/>
        <end position="26"/>
    </location>
</feature>
<dbReference type="EMBL" id="SMKW01000043">
    <property type="protein sequence ID" value="TDD42933.1"/>
    <property type="molecule type" value="Genomic_DNA"/>
</dbReference>
<dbReference type="GO" id="GO:0008168">
    <property type="term" value="F:methyltransferase activity"/>
    <property type="evidence" value="ECO:0007669"/>
    <property type="project" value="UniProtKB-KW"/>
</dbReference>
<accession>A0A4R4YE51</accession>
<dbReference type="SUPFAM" id="SSF53335">
    <property type="entry name" value="S-adenosyl-L-methionine-dependent methyltransferases"/>
    <property type="match status" value="1"/>
</dbReference>
<dbReference type="Pfam" id="PF13489">
    <property type="entry name" value="Methyltransf_23"/>
    <property type="match status" value="1"/>
</dbReference>
<keyword evidence="2" id="KW-0808">Transferase</keyword>
<dbReference type="GO" id="GO:0032259">
    <property type="term" value="P:methylation"/>
    <property type="evidence" value="ECO:0007669"/>
    <property type="project" value="UniProtKB-KW"/>
</dbReference>
<sequence length="373" mass="40365">MDQGRPGGAAAASRASGRRTRRRPGAAGVPLQIRCVAVARARPRRAPGVGLPAVLARAVLPRRSHLNEEHVLIHQTHPADIHTDTETALCAAIRAYSSGDTTTAHSAAVQARALDPDSELARLLAVIIAGCDAAGVYDSPAAFRAFIRGGGNIGLYEATSGALRELYQRHRPQRLLDIGTGDGMALLPALTEHSPAVGVVEPSAALLAETTAELTRRGIPHLAWPCTAQDFTATHTRRWDLVQSTFALQSLPEADKARVLRWIAAHTDRFVLVEFDVPEVESVWEPAWFRDCLARLERGLREYDDDRDLVGAGFILPVILGKFGTSTPTNYELAIDAWEALLREAGFAGITTRRLADYWWRPAFLGEAVTGAG</sequence>
<name>A0A4R4YE51_9PSEU</name>